<dbReference type="CDD" id="cd01428">
    <property type="entry name" value="ADK"/>
    <property type="match status" value="1"/>
</dbReference>
<dbReference type="GO" id="GO:0005524">
    <property type="term" value="F:ATP binding"/>
    <property type="evidence" value="ECO:0007669"/>
    <property type="project" value="UniProtKB-KW"/>
</dbReference>
<feature type="compositionally biased region" description="Polar residues" evidence="13">
    <location>
        <begin position="50"/>
        <end position="65"/>
    </location>
</feature>
<evidence type="ECO:0000256" key="12">
    <source>
        <dbReference type="PROSITE-ProRule" id="PRU01343"/>
    </source>
</evidence>
<feature type="compositionally biased region" description="Low complexity" evidence="13">
    <location>
        <begin position="7"/>
        <end position="45"/>
    </location>
</feature>
<dbReference type="InterPro" id="IPR033690">
    <property type="entry name" value="Adenylat_kinase_CS"/>
</dbReference>
<feature type="region of interest" description="Disordered" evidence="13">
    <location>
        <begin position="100"/>
        <end position="259"/>
    </location>
</feature>
<dbReference type="InterPro" id="IPR001650">
    <property type="entry name" value="Helicase_C-like"/>
</dbReference>
<dbReference type="GO" id="GO:0000724">
    <property type="term" value="P:double-strand break repair via homologous recombination"/>
    <property type="evidence" value="ECO:0007669"/>
    <property type="project" value="TreeGrafter"/>
</dbReference>
<evidence type="ECO:0000256" key="1">
    <source>
        <dbReference type="ARBA" id="ARBA00022679"/>
    </source>
</evidence>
<organism evidence="17 18">
    <name type="scientific">Phytophthora aleatoria</name>
    <dbReference type="NCBI Taxonomy" id="2496075"/>
    <lineage>
        <taxon>Eukaryota</taxon>
        <taxon>Sar</taxon>
        <taxon>Stramenopiles</taxon>
        <taxon>Oomycota</taxon>
        <taxon>Peronosporomycetes</taxon>
        <taxon>Peronosporales</taxon>
        <taxon>Peronosporaceae</taxon>
        <taxon>Phytophthora</taxon>
    </lineage>
</organism>
<dbReference type="Pfam" id="PF00271">
    <property type="entry name" value="Helicase_C"/>
    <property type="match status" value="1"/>
</dbReference>
<dbReference type="PANTHER" id="PTHR13710">
    <property type="entry name" value="DNA HELICASE RECQ FAMILY MEMBER"/>
    <property type="match status" value="1"/>
</dbReference>
<dbReference type="FunFam" id="3.40.50.300:FF:000106">
    <property type="entry name" value="Adenylate kinase mitochondrial"/>
    <property type="match status" value="1"/>
</dbReference>
<dbReference type="Pfam" id="PF05191">
    <property type="entry name" value="ADK_lid"/>
    <property type="match status" value="1"/>
</dbReference>
<dbReference type="NCBIfam" id="TIGR00614">
    <property type="entry name" value="recQ_fam"/>
    <property type="match status" value="1"/>
</dbReference>
<keyword evidence="4 12" id="KW-0863">Zinc-finger</keyword>
<comment type="catalytic activity">
    <reaction evidence="10">
        <text>Couples ATP hydrolysis with the unwinding of duplex DNA by translocating in the 3'-5' direction.</text>
        <dbReference type="EC" id="5.6.2.4"/>
    </reaction>
</comment>
<sequence>MWPRRQPANGSSSSAKNAAPAARAASATGSSSSTPSSLSTPLFAPRRSGVNASNANVNPQKASKSGTDDAAWLLRALDKKKKKKVKTNMKNNAVKPLEAEKAAKKTQQTLKNERKGGIGLAMSVQERQQLWRGGAAKKPQDETAERSKQLELERQETGFDRVFQEVFGKDQEEQKGGDEEELDSILGGAGSSSLGLSTAASISEGDDESVKKAKVTGKRRAPDGEEEETWGFASTGNSALSLDDFDVPEESNNMSSGDFSAKKAAEFERWKAEDAQSAVSDNFVRLNMRKRFKGSSGRAKKRPAYLRARNENPLDEATGENSTGIAPVVNANGSQQRKQTKSLLADDGVDFIEECLEALAKVVKARGLSDKTEPEPPTQAQLTEPPRCHHALVCQSLEVKKKNKNHGRKFFACPLSFDEGRCDFFLWEDDHVPLALQTLFTASSMTSISESAAEAEAIECVPLDIEASEVEQRQAMLTNLRLVFGHAEFRPGQQWAISRVLRRKDTLLVLPTGAGKSLCYQFPALFLPGITLVISPLIALMNDQYESLPAALKARAVCLSGSSDASSKAKHAAFVRDLLADKLSLIFLSPEKALGAGIQALLAMPRVRARLALVCVDEAHCVSEWSHHFRPSYLRLTEVFRHAQCVLCVTATASRRVVHDVLHQLHSRRQFQVESSKICESEGEMVLQMPWQRRNLALEVRSVRSNDERLRHLVHNLPELSKGSKGGGGVIVYVHQQRQTEELAALLREQLPSTWRSSGKVLAFHAGMAPEAKEKVRTGFARGRVRVVVATVAFGMGIDKKNVRAVVHFHMPASVEAYVQQVGRAGRDGKAARALLYLLSEDAVHFRSLLFSTALHRDQLRRLMSLVFQEKMTPATAKHVVAVKYSSQRAGGDLTLVSLERDWLERHLDLKAATVETFLTLLALETQRDGADEDDTTGLRVTLQPLSMSRCTLQLLDTQAKKLAPRSCSKLLLDAVRRKELPNARVTHQKDGYLSSWAVDFHLHETAHWYARSSGNGLGSVASLATSDAQQEGETNAAAVAAATNERRMLQELRAAQQTGQIQRLSLSQPAFQLQLSWRVDVTEAMKAETVDRWTVSLYAKHEHLESRQLARLAHLYGALHAAALAAPSPSRRDVENEEEEDLEEKARALETKFVRYFEDDVVGGDAEEKEDDLVLQKMLRPLTASLIEAIERDTRSLVQLRLGGNPREESDAEEDKSSEEIKWTSYAVAKVFHGLTTPQLPARQWRDHVCWRRYSDVAFERIVQIAHRVLAEDQASECSQFRFLPKGAFDLHLVAMSLAAVPTASLLSELQKRIECANKKERRTIFIGPPGCGKGTQSPRVKDEYCLCHLATGDILRAAVAAGTEMGKKAKAAMESGALVTDEIVVGIIKDAIKSPECRRGFILDGFPRTVVQAKKLDEMLAEENAQVDAVVNFNVPDKVLVERISGRRVHPASGRSYHVKFAPPKVNGKDDITGEPLIQRKDDNEATLGSRLEAFHKQTQPVIDFYRKQGKLTEVNAHTEMDKVTEQIRKSLGTD</sequence>
<evidence type="ECO:0000256" key="11">
    <source>
        <dbReference type="ARBA" id="ARBA00034808"/>
    </source>
</evidence>
<dbReference type="SMART" id="SM00490">
    <property type="entry name" value="HELICc"/>
    <property type="match status" value="1"/>
</dbReference>
<evidence type="ECO:0000256" key="5">
    <source>
        <dbReference type="ARBA" id="ARBA00022777"/>
    </source>
</evidence>
<dbReference type="NCBIfam" id="NF001381">
    <property type="entry name" value="PRK00279.1-3"/>
    <property type="match status" value="1"/>
</dbReference>
<keyword evidence="3" id="KW-0547">Nucleotide-binding</keyword>
<keyword evidence="18" id="KW-1185">Reference proteome</keyword>
<feature type="domain" description="Helicase C-terminal" evidence="15">
    <location>
        <begin position="709"/>
        <end position="872"/>
    </location>
</feature>
<dbReference type="GO" id="GO:0005737">
    <property type="term" value="C:cytoplasm"/>
    <property type="evidence" value="ECO:0007669"/>
    <property type="project" value="TreeGrafter"/>
</dbReference>
<feature type="domain" description="GRF-type" evidence="16">
    <location>
        <begin position="388"/>
        <end position="431"/>
    </location>
</feature>
<dbReference type="SMART" id="SM00487">
    <property type="entry name" value="DEXDc"/>
    <property type="match status" value="1"/>
</dbReference>
<keyword evidence="1" id="KW-0808">Transferase</keyword>
<dbReference type="InterPro" id="IPR011545">
    <property type="entry name" value="DEAD/DEAH_box_helicase_dom"/>
</dbReference>
<evidence type="ECO:0000256" key="4">
    <source>
        <dbReference type="ARBA" id="ARBA00022771"/>
    </source>
</evidence>
<accession>A0A8J5IZK8</accession>
<evidence type="ECO:0000313" key="17">
    <source>
        <dbReference type="EMBL" id="KAG6964815.1"/>
    </source>
</evidence>
<dbReference type="NCBIfam" id="NF011100">
    <property type="entry name" value="PRK14527.1"/>
    <property type="match status" value="1"/>
</dbReference>
<evidence type="ECO:0000259" key="15">
    <source>
        <dbReference type="PROSITE" id="PS51194"/>
    </source>
</evidence>
<dbReference type="PROSITE" id="PS51192">
    <property type="entry name" value="HELICASE_ATP_BIND_1"/>
    <property type="match status" value="1"/>
</dbReference>
<dbReference type="PROSITE" id="PS51194">
    <property type="entry name" value="HELICASE_CTER"/>
    <property type="match status" value="1"/>
</dbReference>
<dbReference type="InterPro" id="IPR010666">
    <property type="entry name" value="Znf_GRF"/>
</dbReference>
<dbReference type="GO" id="GO:0043138">
    <property type="term" value="F:3'-5' DNA helicase activity"/>
    <property type="evidence" value="ECO:0007669"/>
    <property type="project" value="UniProtKB-EC"/>
</dbReference>
<dbReference type="GO" id="GO:0005634">
    <property type="term" value="C:nucleus"/>
    <property type="evidence" value="ECO:0007669"/>
    <property type="project" value="TreeGrafter"/>
</dbReference>
<protein>
    <recommendedName>
        <fullName evidence="11">DNA 3'-5' helicase</fullName>
        <ecNumber evidence="11">5.6.2.4</ecNumber>
    </recommendedName>
</protein>
<reference evidence="17" key="1">
    <citation type="submission" date="2021-01" db="EMBL/GenBank/DDBJ databases">
        <title>Phytophthora aleatoria, a newly-described species from Pinus radiata is distinct from Phytophthora cactorum isolates based on comparative genomics.</title>
        <authorList>
            <person name="Mcdougal R."/>
            <person name="Panda P."/>
            <person name="Williams N."/>
            <person name="Studholme D.J."/>
        </authorList>
    </citation>
    <scope>NUCLEOTIDE SEQUENCE</scope>
    <source>
        <strain evidence="17">NZFS 4037</strain>
    </source>
</reference>
<dbReference type="InterPro" id="IPR007862">
    <property type="entry name" value="Adenylate_kinase_lid-dom"/>
</dbReference>
<dbReference type="PROSITE" id="PS51999">
    <property type="entry name" value="ZF_GRF"/>
    <property type="match status" value="1"/>
</dbReference>
<dbReference type="EMBL" id="JAENGY010000364">
    <property type="protein sequence ID" value="KAG6964815.1"/>
    <property type="molecule type" value="Genomic_DNA"/>
</dbReference>
<feature type="region of interest" description="Disordered" evidence="13">
    <location>
        <begin position="310"/>
        <end position="337"/>
    </location>
</feature>
<dbReference type="InterPro" id="IPR006259">
    <property type="entry name" value="Adenyl_kin_sub"/>
</dbReference>
<feature type="compositionally biased region" description="Low complexity" evidence="13">
    <location>
        <begin position="191"/>
        <end position="203"/>
    </location>
</feature>
<dbReference type="HAMAP" id="MF_00235">
    <property type="entry name" value="Adenylate_kinase_Adk"/>
    <property type="match status" value="1"/>
</dbReference>
<evidence type="ECO:0000313" key="18">
    <source>
        <dbReference type="Proteomes" id="UP000709295"/>
    </source>
</evidence>
<dbReference type="Pfam" id="PF00406">
    <property type="entry name" value="ADK"/>
    <property type="match status" value="1"/>
</dbReference>
<dbReference type="NCBIfam" id="TIGR01351">
    <property type="entry name" value="adk"/>
    <property type="match status" value="1"/>
</dbReference>
<keyword evidence="9" id="KW-0067">ATP-binding</keyword>
<evidence type="ECO:0000256" key="9">
    <source>
        <dbReference type="ARBA" id="ARBA00022840"/>
    </source>
</evidence>
<keyword evidence="2" id="KW-0479">Metal-binding</keyword>
<dbReference type="GO" id="GO:0009378">
    <property type="term" value="F:four-way junction helicase activity"/>
    <property type="evidence" value="ECO:0007669"/>
    <property type="project" value="TreeGrafter"/>
</dbReference>
<keyword evidence="8" id="KW-0862">Zinc</keyword>
<comment type="caution">
    <text evidence="17">The sequence shown here is derived from an EMBL/GenBank/DDBJ whole genome shotgun (WGS) entry which is preliminary data.</text>
</comment>
<dbReference type="PROSITE" id="PS00113">
    <property type="entry name" value="ADENYLATE_KINASE"/>
    <property type="match status" value="1"/>
</dbReference>
<dbReference type="InterPro" id="IPR014001">
    <property type="entry name" value="Helicase_ATP-bd"/>
</dbReference>
<evidence type="ECO:0000256" key="2">
    <source>
        <dbReference type="ARBA" id="ARBA00022723"/>
    </source>
</evidence>
<feature type="compositionally biased region" description="Basic and acidic residues" evidence="13">
    <location>
        <begin position="138"/>
        <end position="177"/>
    </location>
</feature>
<evidence type="ECO:0000259" key="14">
    <source>
        <dbReference type="PROSITE" id="PS51192"/>
    </source>
</evidence>
<keyword evidence="5" id="KW-0418">Kinase</keyword>
<dbReference type="InterPro" id="IPR004589">
    <property type="entry name" value="DNA_helicase_ATP-dep_RecQ"/>
</dbReference>
<dbReference type="Proteomes" id="UP000709295">
    <property type="component" value="Unassembled WGS sequence"/>
</dbReference>
<dbReference type="GO" id="GO:0004017">
    <property type="term" value="F:AMP kinase activity"/>
    <property type="evidence" value="ECO:0007669"/>
    <property type="project" value="InterPro"/>
</dbReference>
<proteinExistence type="inferred from homology"/>
<dbReference type="Pfam" id="PF00270">
    <property type="entry name" value="DEAD"/>
    <property type="match status" value="1"/>
</dbReference>
<feature type="region of interest" description="Disordered" evidence="13">
    <location>
        <begin position="1"/>
        <end position="69"/>
    </location>
</feature>
<dbReference type="NCBIfam" id="NF001380">
    <property type="entry name" value="PRK00279.1-2"/>
    <property type="match status" value="1"/>
</dbReference>
<dbReference type="PANTHER" id="PTHR13710:SF108">
    <property type="entry name" value="ATP-DEPENDENT DNA HELICASE Q4"/>
    <property type="match status" value="1"/>
</dbReference>
<evidence type="ECO:0000256" key="8">
    <source>
        <dbReference type="ARBA" id="ARBA00022833"/>
    </source>
</evidence>
<name>A0A8J5IZK8_9STRA</name>
<dbReference type="GO" id="GO:0016787">
    <property type="term" value="F:hydrolase activity"/>
    <property type="evidence" value="ECO:0007669"/>
    <property type="project" value="UniProtKB-KW"/>
</dbReference>
<evidence type="ECO:0000256" key="10">
    <source>
        <dbReference type="ARBA" id="ARBA00034617"/>
    </source>
</evidence>
<evidence type="ECO:0000256" key="7">
    <source>
        <dbReference type="ARBA" id="ARBA00022806"/>
    </source>
</evidence>
<dbReference type="GO" id="GO:0003676">
    <property type="term" value="F:nucleic acid binding"/>
    <property type="evidence" value="ECO:0007669"/>
    <property type="project" value="InterPro"/>
</dbReference>
<evidence type="ECO:0000256" key="6">
    <source>
        <dbReference type="ARBA" id="ARBA00022801"/>
    </source>
</evidence>
<dbReference type="Pfam" id="PF06839">
    <property type="entry name" value="Zn_ribbon_GRF"/>
    <property type="match status" value="1"/>
</dbReference>
<dbReference type="GO" id="GO:0005694">
    <property type="term" value="C:chromosome"/>
    <property type="evidence" value="ECO:0007669"/>
    <property type="project" value="TreeGrafter"/>
</dbReference>
<evidence type="ECO:0000259" key="16">
    <source>
        <dbReference type="PROSITE" id="PS51999"/>
    </source>
</evidence>
<gene>
    <name evidence="17" type="ORF">JG688_00007542</name>
</gene>
<evidence type="ECO:0000256" key="13">
    <source>
        <dbReference type="SAM" id="MobiDB-lite"/>
    </source>
</evidence>
<keyword evidence="7" id="KW-0347">Helicase</keyword>
<feature type="domain" description="Helicase ATP-binding" evidence="14">
    <location>
        <begin position="497"/>
        <end position="671"/>
    </location>
</feature>
<keyword evidence="6" id="KW-0378">Hydrolase</keyword>
<dbReference type="GO" id="GO:0008270">
    <property type="term" value="F:zinc ion binding"/>
    <property type="evidence" value="ECO:0007669"/>
    <property type="project" value="UniProtKB-KW"/>
</dbReference>
<dbReference type="InterPro" id="IPR000850">
    <property type="entry name" value="Adenylat/UMP-CMP_kin"/>
</dbReference>
<dbReference type="EC" id="5.6.2.4" evidence="11"/>
<evidence type="ECO:0000256" key="3">
    <source>
        <dbReference type="ARBA" id="ARBA00022741"/>
    </source>
</evidence>